<proteinExistence type="predicted"/>
<evidence type="ECO:0000259" key="1">
    <source>
        <dbReference type="Pfam" id="PF06985"/>
    </source>
</evidence>
<dbReference type="PANTHER" id="PTHR24148">
    <property type="entry name" value="ANKYRIN REPEAT DOMAIN-CONTAINING PROTEIN 39 HOMOLOG-RELATED"/>
    <property type="match status" value="1"/>
</dbReference>
<dbReference type="PANTHER" id="PTHR24148:SF77">
    <property type="entry name" value="HETEROKARYON INCOMPATIBILITY DOMAIN-CONTAINING PROTEIN"/>
    <property type="match status" value="1"/>
</dbReference>
<dbReference type="Pfam" id="PF06985">
    <property type="entry name" value="HET"/>
    <property type="match status" value="1"/>
</dbReference>
<keyword evidence="3" id="KW-1185">Reference proteome</keyword>
<dbReference type="Proteomes" id="UP001174936">
    <property type="component" value="Unassembled WGS sequence"/>
</dbReference>
<dbReference type="InterPro" id="IPR052895">
    <property type="entry name" value="HetReg/Transcr_Mod"/>
</dbReference>
<evidence type="ECO:0000313" key="2">
    <source>
        <dbReference type="EMBL" id="KAK0654963.1"/>
    </source>
</evidence>
<gene>
    <name evidence="2" type="ORF">B0T16DRAFT_395933</name>
</gene>
<feature type="domain" description="Heterokaryon incompatibility" evidence="1">
    <location>
        <begin position="56"/>
        <end position="222"/>
    </location>
</feature>
<dbReference type="AlphaFoldDB" id="A0AA39YM17"/>
<comment type="caution">
    <text evidence="2">The sequence shown here is derived from an EMBL/GenBank/DDBJ whole genome shotgun (WGS) entry which is preliminary data.</text>
</comment>
<organism evidence="2 3">
    <name type="scientific">Cercophora newfieldiana</name>
    <dbReference type="NCBI Taxonomy" id="92897"/>
    <lineage>
        <taxon>Eukaryota</taxon>
        <taxon>Fungi</taxon>
        <taxon>Dikarya</taxon>
        <taxon>Ascomycota</taxon>
        <taxon>Pezizomycotina</taxon>
        <taxon>Sordariomycetes</taxon>
        <taxon>Sordariomycetidae</taxon>
        <taxon>Sordariales</taxon>
        <taxon>Lasiosphaeriaceae</taxon>
        <taxon>Cercophora</taxon>
    </lineage>
</organism>
<reference evidence="2" key="1">
    <citation type="submission" date="2023-06" db="EMBL/GenBank/DDBJ databases">
        <title>Genome-scale phylogeny and comparative genomics of the fungal order Sordariales.</title>
        <authorList>
            <consortium name="Lawrence Berkeley National Laboratory"/>
            <person name="Hensen N."/>
            <person name="Bonometti L."/>
            <person name="Westerberg I."/>
            <person name="Brannstrom I.O."/>
            <person name="Guillou S."/>
            <person name="Cros-Aarteil S."/>
            <person name="Calhoun S."/>
            <person name="Haridas S."/>
            <person name="Kuo A."/>
            <person name="Mondo S."/>
            <person name="Pangilinan J."/>
            <person name="Riley R."/>
            <person name="Labutti K."/>
            <person name="Andreopoulos B."/>
            <person name="Lipzen A."/>
            <person name="Chen C."/>
            <person name="Yanf M."/>
            <person name="Daum C."/>
            <person name="Ng V."/>
            <person name="Clum A."/>
            <person name="Steindorff A."/>
            <person name="Ohm R."/>
            <person name="Martin F."/>
            <person name="Silar P."/>
            <person name="Natvig D."/>
            <person name="Lalanne C."/>
            <person name="Gautier V."/>
            <person name="Ament-Velasquez S.L."/>
            <person name="Kruys A."/>
            <person name="Hutchinson M.I."/>
            <person name="Powell A.J."/>
            <person name="Barry K."/>
            <person name="Miller A.N."/>
            <person name="Grigoriev I.V."/>
            <person name="Debuchy R."/>
            <person name="Gladieux P."/>
            <person name="Thoren M.H."/>
            <person name="Johannesson H."/>
        </authorList>
    </citation>
    <scope>NUCLEOTIDE SEQUENCE</scope>
    <source>
        <strain evidence="2">SMH2532-1</strain>
    </source>
</reference>
<name>A0AA39YM17_9PEZI</name>
<accession>A0AA39YM17</accession>
<evidence type="ECO:0000313" key="3">
    <source>
        <dbReference type="Proteomes" id="UP001174936"/>
    </source>
</evidence>
<sequence>MSDQPNSTYPYRPLDTSTHEIRLLNFVYPPSDINPSANPTFTLTTTSLTASPLPSFTALSYTWGDPTTNTATILIDTHSVRIRQNLHQALTRLRHDRLTSPIWIDAICINQSDTDEKNTQVPLMREIYSRAMRVFAWLGPGPYFGALGVLRTAGEEYRVGIRTAQAGQRGRAHQMVREVIEHLLIGDAETAWPPVGMGLGIQLILKLFLETPWWRRVWVVQEVVLAKQAMLLCGGLDEPAAPWDEVREAMTLLSIVTHHFGQEPSCREPYQLLQAITVMGSHLWHLSDEFWESGGTGLPLLLVLLVTSIAFGGQVIAVTESTAC</sequence>
<dbReference type="InterPro" id="IPR010730">
    <property type="entry name" value="HET"/>
</dbReference>
<dbReference type="EMBL" id="JAULSV010000001">
    <property type="protein sequence ID" value="KAK0654963.1"/>
    <property type="molecule type" value="Genomic_DNA"/>
</dbReference>
<protein>
    <submittedName>
        <fullName evidence="2">Heterokaryon incompatibility protein-domain-containing protein</fullName>
    </submittedName>
</protein>